<gene>
    <name evidence="1" type="ORF">DUT91_23570</name>
</gene>
<dbReference type="AlphaFoldDB" id="A0A368JWG9"/>
<organism evidence="1 2">
    <name type="scientific">Phyllobacterium salinisoli</name>
    <dbReference type="NCBI Taxonomy" id="1899321"/>
    <lineage>
        <taxon>Bacteria</taxon>
        <taxon>Pseudomonadati</taxon>
        <taxon>Pseudomonadota</taxon>
        <taxon>Alphaproteobacteria</taxon>
        <taxon>Hyphomicrobiales</taxon>
        <taxon>Phyllobacteriaceae</taxon>
        <taxon>Phyllobacterium</taxon>
    </lineage>
</organism>
<dbReference type="EMBL" id="QOZG01000029">
    <property type="protein sequence ID" value="RCS21518.1"/>
    <property type="molecule type" value="Genomic_DNA"/>
</dbReference>
<evidence type="ECO:0000313" key="1">
    <source>
        <dbReference type="EMBL" id="RCS21518.1"/>
    </source>
</evidence>
<comment type="caution">
    <text evidence="1">The sequence shown here is derived from an EMBL/GenBank/DDBJ whole genome shotgun (WGS) entry which is preliminary data.</text>
</comment>
<sequence length="124" mass="14127">MCRRANKYVRVKSSRRRNAFAGIQRTLEFTPLTSTARFSGPLYHLTFGRLVLFRLSVFPKLEIFLIVAVPVSHCETERFKFSVKAMKRLLLVFANVVFLSVRGAGELKFPLANRASSSARICRS</sequence>
<name>A0A368JWG9_9HYPH</name>
<evidence type="ECO:0000313" key="2">
    <source>
        <dbReference type="Proteomes" id="UP000253420"/>
    </source>
</evidence>
<accession>A0A368JWG9</accession>
<proteinExistence type="predicted"/>
<protein>
    <submittedName>
        <fullName evidence="1">Uncharacterized protein</fullName>
    </submittedName>
</protein>
<keyword evidence="2" id="KW-1185">Reference proteome</keyword>
<dbReference type="Proteomes" id="UP000253420">
    <property type="component" value="Unassembled WGS sequence"/>
</dbReference>
<reference evidence="1 2" key="1">
    <citation type="submission" date="2018-07" db="EMBL/GenBank/DDBJ databases">
        <title>The draft genome of Phyllobacterium salinisoli.</title>
        <authorList>
            <person name="Liu L."/>
            <person name="Li L."/>
            <person name="Zhang X."/>
            <person name="Liang L."/>
        </authorList>
    </citation>
    <scope>NUCLEOTIDE SEQUENCE [LARGE SCALE GENOMIC DNA]</scope>
    <source>
        <strain evidence="1 2">LLAN61</strain>
    </source>
</reference>